<reference evidence="2 3" key="2">
    <citation type="submission" date="2010-03" db="EMBL/GenBank/DDBJ databases">
        <authorList>
            <person name="Pajon A."/>
        </authorList>
    </citation>
    <scope>NUCLEOTIDE SEQUENCE [LARGE SCALE GENOMIC DNA]</scope>
    <source>
        <strain evidence="2 3">A2-162</strain>
    </source>
</reference>
<dbReference type="KEGG" id="rob:CK5_35710"/>
<proteinExistence type="predicted"/>
<accession>D4LVD0</accession>
<dbReference type="Proteomes" id="UP000008955">
    <property type="component" value="Chromosome"/>
</dbReference>
<evidence type="ECO:0000313" key="2">
    <source>
        <dbReference type="EMBL" id="CBL24738.1"/>
    </source>
</evidence>
<protein>
    <submittedName>
        <fullName evidence="2">Uncharacterized protein</fullName>
    </submittedName>
</protein>
<reference evidence="2 3" key="1">
    <citation type="submission" date="2010-03" db="EMBL/GenBank/DDBJ databases">
        <title>The genome sequence of Ruminococcus obeum A2-162.</title>
        <authorList>
            <consortium name="metaHIT consortium -- http://www.metahit.eu/"/>
            <person name="Pajon A."/>
            <person name="Turner K."/>
            <person name="Parkhill J."/>
            <person name="Duncan S."/>
            <person name="Flint H."/>
        </authorList>
    </citation>
    <scope>NUCLEOTIDE SEQUENCE [LARGE SCALE GENOMIC DNA]</scope>
    <source>
        <strain evidence="2 3">A2-162</strain>
    </source>
</reference>
<name>D4LVD0_9FIRM</name>
<sequence>MGKIFGSRSKKDNISNKGGIT</sequence>
<dbReference type="HOGENOM" id="CLU_3426413_0_0_9"/>
<dbReference type="AlphaFoldDB" id="D4LVD0"/>
<gene>
    <name evidence="2" type="ORF">CK5_35710</name>
</gene>
<feature type="region of interest" description="Disordered" evidence="1">
    <location>
        <begin position="1"/>
        <end position="21"/>
    </location>
</feature>
<evidence type="ECO:0000256" key="1">
    <source>
        <dbReference type="SAM" id="MobiDB-lite"/>
    </source>
</evidence>
<evidence type="ECO:0000313" key="3">
    <source>
        <dbReference type="Proteomes" id="UP000008955"/>
    </source>
</evidence>
<keyword evidence="3" id="KW-1185">Reference proteome</keyword>
<organism evidence="2 3">
    <name type="scientific">Blautia obeum A2-162</name>
    <dbReference type="NCBI Taxonomy" id="657314"/>
    <lineage>
        <taxon>Bacteria</taxon>
        <taxon>Bacillati</taxon>
        <taxon>Bacillota</taxon>
        <taxon>Clostridia</taxon>
        <taxon>Lachnospirales</taxon>
        <taxon>Lachnospiraceae</taxon>
        <taxon>Blautia</taxon>
    </lineage>
</organism>
<dbReference type="EMBL" id="FP929054">
    <property type="protein sequence ID" value="CBL24738.1"/>
    <property type="molecule type" value="Genomic_DNA"/>
</dbReference>